<dbReference type="OrthoDB" id="8537427at2"/>
<keyword evidence="3" id="KW-1185">Reference proteome</keyword>
<dbReference type="RefSeq" id="WP_131173765.1">
    <property type="nucleotide sequence ID" value="NZ_QJUL01000012.1"/>
</dbReference>
<dbReference type="Proteomes" id="UP000293172">
    <property type="component" value="Unassembled WGS sequence"/>
</dbReference>
<gene>
    <name evidence="2" type="ORF">DNK34_09730</name>
    <name evidence="1" type="ORF">DNK44_10455</name>
</gene>
<dbReference type="Proteomes" id="UP000291334">
    <property type="component" value="Unassembled WGS sequence"/>
</dbReference>
<evidence type="ECO:0000313" key="1">
    <source>
        <dbReference type="EMBL" id="TBU93399.1"/>
    </source>
</evidence>
<dbReference type="SUPFAM" id="SSF52833">
    <property type="entry name" value="Thioredoxin-like"/>
    <property type="match status" value="1"/>
</dbReference>
<comment type="caution">
    <text evidence="1">The sequence shown here is derived from an EMBL/GenBank/DDBJ whole genome shotgun (WGS) entry which is preliminary data.</text>
</comment>
<dbReference type="EMBL" id="QJUL01000012">
    <property type="protein sequence ID" value="TBU93399.1"/>
    <property type="molecule type" value="Genomic_DNA"/>
</dbReference>
<dbReference type="EMBL" id="QJUM01000009">
    <property type="protein sequence ID" value="TBV07093.1"/>
    <property type="molecule type" value="Genomic_DNA"/>
</dbReference>
<evidence type="ECO:0000313" key="4">
    <source>
        <dbReference type="Proteomes" id="UP000293172"/>
    </source>
</evidence>
<dbReference type="InterPro" id="IPR008554">
    <property type="entry name" value="Glutaredoxin-like"/>
</dbReference>
<dbReference type="Gene3D" id="3.40.30.10">
    <property type="entry name" value="Glutaredoxin"/>
    <property type="match status" value="1"/>
</dbReference>
<reference evidence="3 4" key="1">
    <citation type="submission" date="2018-06" db="EMBL/GenBank/DDBJ databases">
        <title>Three novel Pseudomonas species isolated from symptomatic oak.</title>
        <authorList>
            <person name="Bueno-Gonzalez V."/>
            <person name="Brady C."/>
        </authorList>
    </citation>
    <scope>NUCLEOTIDE SEQUENCE [LARGE SCALE GENOMIC DNA]</scope>
    <source>
        <strain evidence="2 3">P26B</strain>
        <strain evidence="1 4">P6B</strain>
    </source>
</reference>
<dbReference type="Pfam" id="PF05768">
    <property type="entry name" value="Glrx-like"/>
    <property type="match status" value="1"/>
</dbReference>
<evidence type="ECO:0000313" key="2">
    <source>
        <dbReference type="EMBL" id="TBV07093.1"/>
    </source>
</evidence>
<proteinExistence type="predicted"/>
<dbReference type="AlphaFoldDB" id="A0A4V2KCD2"/>
<organism evidence="1 4">
    <name type="scientific">Phytopseudomonas dryadis</name>
    <dbReference type="NCBI Taxonomy" id="2487520"/>
    <lineage>
        <taxon>Bacteria</taxon>
        <taxon>Pseudomonadati</taxon>
        <taxon>Pseudomonadota</taxon>
        <taxon>Gammaproteobacteria</taxon>
        <taxon>Pseudomonadales</taxon>
        <taxon>Pseudomonadaceae</taxon>
        <taxon>Phytopseudomonas</taxon>
    </lineage>
</organism>
<dbReference type="InterPro" id="IPR036249">
    <property type="entry name" value="Thioredoxin-like_sf"/>
</dbReference>
<sequence length="80" mass="9022">MLPECRLFGTLGCHLCEQAEAVLMPFVERGLLVELVDIADREEWLERYALLIPVLLRTDTGAELAWPFEAPQVAAFLTGY</sequence>
<name>A0A4V2KCD2_9GAMM</name>
<evidence type="ECO:0000313" key="3">
    <source>
        <dbReference type="Proteomes" id="UP000291334"/>
    </source>
</evidence>
<protein>
    <submittedName>
        <fullName evidence="1">Glutaredoxin</fullName>
    </submittedName>
</protein>
<accession>A0A4V2KCD2</accession>